<comment type="pathway">
    <text evidence="2">Lipid metabolism; fatty acid beta-oxidation.</text>
</comment>
<sequence length="313" mass="35187">MFWKAFGARQGLILIAKGATNQLPRNRTVFISRMMSTQEYKFETLEVTKPRDHVFQVNINRPEKRNAMNQTFWSEMVTCFNKIATDTECRAVVLSGAGKIFTAGLDLMDMASVIMSQQDDQDVSRRAYNMRKTILQFQESFSVIEKCPQPVIAAIHSACVGGGVDMICACDIRWCTSDAWFQVKEVELGLAADVGTLQRLPKIVGNESLVRELCYTSRKLMSEEAKSFGLVSRIFQDRESLIDSALDLASHIAKMSPVAVSGTKHNLNYSRDHPVDESLEYIASWNMSMLQTDDILKAVQAGMNKEEPTFSKL</sequence>
<evidence type="ECO:0000313" key="14">
    <source>
        <dbReference type="Proteomes" id="UP001152795"/>
    </source>
</evidence>
<dbReference type="SUPFAM" id="SSF52096">
    <property type="entry name" value="ClpP/crotonase"/>
    <property type="match status" value="1"/>
</dbReference>
<evidence type="ECO:0000256" key="3">
    <source>
        <dbReference type="ARBA" id="ARBA00005254"/>
    </source>
</evidence>
<name>A0A7D9IU21_PARCT</name>
<comment type="catalytic activity">
    <reaction evidence="10">
        <text>(3E,5Z,8Z,11Z,14Z)-eicosapentaenoyl-CoA = (2E,4E,8Z,11Z,14Z)-eicosapentaenoyl-CoA</text>
        <dbReference type="Rhea" id="RHEA:45224"/>
        <dbReference type="ChEBI" id="CHEBI:85090"/>
        <dbReference type="ChEBI" id="CHEBI:85091"/>
    </reaction>
</comment>
<dbReference type="GO" id="GO:0005777">
    <property type="term" value="C:peroxisome"/>
    <property type="evidence" value="ECO:0007669"/>
    <property type="project" value="UniProtKB-SubCell"/>
</dbReference>
<proteinExistence type="inferred from homology"/>
<dbReference type="UniPathway" id="UPA00659"/>
<reference evidence="13" key="1">
    <citation type="submission" date="2020-04" db="EMBL/GenBank/DDBJ databases">
        <authorList>
            <person name="Alioto T."/>
            <person name="Alioto T."/>
            <person name="Gomez Garrido J."/>
        </authorList>
    </citation>
    <scope>NUCLEOTIDE SEQUENCE</scope>
    <source>
        <strain evidence="13">A484AB</strain>
    </source>
</reference>
<keyword evidence="8 13" id="KW-0413">Isomerase</keyword>
<dbReference type="InterPro" id="IPR045002">
    <property type="entry name" value="Ech1-like"/>
</dbReference>
<dbReference type="NCBIfam" id="NF004794">
    <property type="entry name" value="PRK06142.1"/>
    <property type="match status" value="1"/>
</dbReference>
<evidence type="ECO:0000256" key="12">
    <source>
        <dbReference type="ARBA" id="ARBA00071021"/>
    </source>
</evidence>
<dbReference type="InterPro" id="IPR029045">
    <property type="entry name" value="ClpP/crotonase-like_dom_sf"/>
</dbReference>
<dbReference type="InterPro" id="IPR001753">
    <property type="entry name" value="Enoyl-CoA_hydra/iso"/>
</dbReference>
<dbReference type="OrthoDB" id="14970at2759"/>
<comment type="function">
    <text evidence="11">Isomerization of 3-trans,5-cis-dienoyl-CoA to 2-trans,4-trans-dienoyl-CoA.</text>
</comment>
<keyword evidence="6" id="KW-0443">Lipid metabolism</keyword>
<evidence type="ECO:0000256" key="10">
    <source>
        <dbReference type="ARBA" id="ARBA00052809"/>
    </source>
</evidence>
<evidence type="ECO:0000256" key="2">
    <source>
        <dbReference type="ARBA" id="ARBA00005005"/>
    </source>
</evidence>
<comment type="similarity">
    <text evidence="3">Belongs to the enoyl-CoA hydratase/isomerase family.</text>
</comment>
<dbReference type="Pfam" id="PF00378">
    <property type="entry name" value="ECH_1"/>
    <property type="match status" value="1"/>
</dbReference>
<dbReference type="FunFam" id="1.10.12.10:FF:000004">
    <property type="entry name" value="Delta3,5-delta2,4-dienoyl-CoA isomerase"/>
    <property type="match status" value="1"/>
</dbReference>
<dbReference type="FunFam" id="3.90.226.10:FF:000024">
    <property type="entry name" value="Delta3,5-delta2,4-dienoyl-CoA isomerase"/>
    <property type="match status" value="1"/>
</dbReference>
<comment type="caution">
    <text evidence="13">The sequence shown here is derived from an EMBL/GenBank/DDBJ whole genome shotgun (WGS) entry which is preliminary data.</text>
</comment>
<dbReference type="GO" id="GO:0006635">
    <property type="term" value="P:fatty acid beta-oxidation"/>
    <property type="evidence" value="ECO:0007669"/>
    <property type="project" value="UniProtKB-UniPathway"/>
</dbReference>
<dbReference type="InterPro" id="IPR014748">
    <property type="entry name" value="Enoyl-CoA_hydra_C"/>
</dbReference>
<comment type="catalytic activity">
    <reaction evidence="9">
        <text>(3E,5Z)-octadienoyl-CoA = (2E,4E)-octadienoyl-CoA</text>
        <dbReference type="Rhea" id="RHEA:45244"/>
        <dbReference type="ChEBI" id="CHEBI:62243"/>
        <dbReference type="ChEBI" id="CHEBI:85108"/>
    </reaction>
</comment>
<evidence type="ECO:0000256" key="5">
    <source>
        <dbReference type="ARBA" id="ARBA00022990"/>
    </source>
</evidence>
<evidence type="ECO:0000256" key="7">
    <source>
        <dbReference type="ARBA" id="ARBA00023140"/>
    </source>
</evidence>
<dbReference type="GO" id="GO:0051750">
    <property type="term" value="F:delta(3,5)-delta(2,4)-dienoyl-CoA isomerase activity"/>
    <property type="evidence" value="ECO:0007669"/>
    <property type="project" value="TreeGrafter"/>
</dbReference>
<evidence type="ECO:0000256" key="6">
    <source>
        <dbReference type="ARBA" id="ARBA00023098"/>
    </source>
</evidence>
<dbReference type="AlphaFoldDB" id="A0A7D9IU21"/>
<evidence type="ECO:0000256" key="9">
    <source>
        <dbReference type="ARBA" id="ARBA00051408"/>
    </source>
</evidence>
<dbReference type="Proteomes" id="UP001152795">
    <property type="component" value="Unassembled WGS sequence"/>
</dbReference>
<dbReference type="Gene3D" id="1.10.12.10">
    <property type="entry name" value="Lyase 2-enoyl-coa Hydratase, Chain A, domain 2"/>
    <property type="match status" value="1"/>
</dbReference>
<gene>
    <name evidence="13" type="ORF">PACLA_8A054004</name>
</gene>
<dbReference type="EMBL" id="CACRXK020007795">
    <property type="protein sequence ID" value="CAB4013187.1"/>
    <property type="molecule type" value="Genomic_DNA"/>
</dbReference>
<organism evidence="13 14">
    <name type="scientific">Paramuricea clavata</name>
    <name type="common">Red gorgonian</name>
    <name type="synonym">Violescent sea-whip</name>
    <dbReference type="NCBI Taxonomy" id="317549"/>
    <lineage>
        <taxon>Eukaryota</taxon>
        <taxon>Metazoa</taxon>
        <taxon>Cnidaria</taxon>
        <taxon>Anthozoa</taxon>
        <taxon>Octocorallia</taxon>
        <taxon>Malacalcyonacea</taxon>
        <taxon>Plexauridae</taxon>
        <taxon>Paramuricea</taxon>
    </lineage>
</organism>
<comment type="subcellular location">
    <subcellularLocation>
        <location evidence="1">Peroxisome</location>
    </subcellularLocation>
</comment>
<dbReference type="CDD" id="cd06558">
    <property type="entry name" value="crotonase-like"/>
    <property type="match status" value="1"/>
</dbReference>
<keyword evidence="7" id="KW-0576">Peroxisome</keyword>
<dbReference type="Gene3D" id="3.90.226.10">
    <property type="entry name" value="2-enoyl-CoA Hydratase, Chain A, domain 1"/>
    <property type="match status" value="1"/>
</dbReference>
<dbReference type="GO" id="GO:0005739">
    <property type="term" value="C:mitochondrion"/>
    <property type="evidence" value="ECO:0007669"/>
    <property type="project" value="TreeGrafter"/>
</dbReference>
<keyword evidence="4" id="KW-0276">Fatty acid metabolism</keyword>
<evidence type="ECO:0000256" key="4">
    <source>
        <dbReference type="ARBA" id="ARBA00022832"/>
    </source>
</evidence>
<evidence type="ECO:0000256" key="11">
    <source>
        <dbReference type="ARBA" id="ARBA00055786"/>
    </source>
</evidence>
<keyword evidence="14" id="KW-1185">Reference proteome</keyword>
<evidence type="ECO:0000256" key="8">
    <source>
        <dbReference type="ARBA" id="ARBA00023235"/>
    </source>
</evidence>
<dbReference type="PANTHER" id="PTHR43149">
    <property type="entry name" value="ENOYL-COA HYDRATASE"/>
    <property type="match status" value="1"/>
</dbReference>
<protein>
    <recommendedName>
        <fullName evidence="12">Delta(3,5)-Delta(2,4)-dienoyl-CoA isomerase, mitochondrial</fullName>
    </recommendedName>
</protein>
<keyword evidence="5" id="KW-0007">Acetylation</keyword>
<accession>A0A7D9IU21</accession>
<evidence type="ECO:0000256" key="1">
    <source>
        <dbReference type="ARBA" id="ARBA00004275"/>
    </source>
</evidence>
<dbReference type="PANTHER" id="PTHR43149:SF1">
    <property type="entry name" value="DELTA(3,5)-DELTA(2,4)-DIENOYL-COA ISOMERASE, MITOCHONDRIAL"/>
    <property type="match status" value="1"/>
</dbReference>
<evidence type="ECO:0000313" key="13">
    <source>
        <dbReference type="EMBL" id="CAB4013187.1"/>
    </source>
</evidence>